<protein>
    <submittedName>
        <fullName evidence="2">Heterokaryon incompatibility protein-domain-containing protein</fullName>
    </submittedName>
</protein>
<dbReference type="AlphaFoldDB" id="A0AA39XI61"/>
<dbReference type="PANTHER" id="PTHR24148">
    <property type="entry name" value="ANKYRIN REPEAT DOMAIN-CONTAINING PROTEIN 39 HOMOLOG-RELATED"/>
    <property type="match status" value="1"/>
</dbReference>
<feature type="domain" description="Heterokaryon incompatibility" evidence="1">
    <location>
        <begin position="44"/>
        <end position="207"/>
    </location>
</feature>
<accession>A0AA39XI61</accession>
<dbReference type="PANTHER" id="PTHR24148:SF64">
    <property type="entry name" value="HETEROKARYON INCOMPATIBILITY DOMAIN-CONTAINING PROTEIN"/>
    <property type="match status" value="1"/>
</dbReference>
<dbReference type="Pfam" id="PF26639">
    <property type="entry name" value="Het-6_barrel"/>
    <property type="match status" value="1"/>
</dbReference>
<dbReference type="InterPro" id="IPR010730">
    <property type="entry name" value="HET"/>
</dbReference>
<evidence type="ECO:0000313" key="2">
    <source>
        <dbReference type="EMBL" id="KAK0634454.1"/>
    </source>
</evidence>
<organism evidence="2 3">
    <name type="scientific">Bombardia bombarda</name>
    <dbReference type="NCBI Taxonomy" id="252184"/>
    <lineage>
        <taxon>Eukaryota</taxon>
        <taxon>Fungi</taxon>
        <taxon>Dikarya</taxon>
        <taxon>Ascomycota</taxon>
        <taxon>Pezizomycotina</taxon>
        <taxon>Sordariomycetes</taxon>
        <taxon>Sordariomycetidae</taxon>
        <taxon>Sordariales</taxon>
        <taxon>Lasiosphaeriaceae</taxon>
        <taxon>Bombardia</taxon>
    </lineage>
</organism>
<evidence type="ECO:0000259" key="1">
    <source>
        <dbReference type="Pfam" id="PF06985"/>
    </source>
</evidence>
<proteinExistence type="predicted"/>
<gene>
    <name evidence="2" type="ORF">B0T17DRAFT_513383</name>
</gene>
<reference evidence="2" key="1">
    <citation type="submission" date="2023-06" db="EMBL/GenBank/DDBJ databases">
        <title>Genome-scale phylogeny and comparative genomics of the fungal order Sordariales.</title>
        <authorList>
            <consortium name="Lawrence Berkeley National Laboratory"/>
            <person name="Hensen N."/>
            <person name="Bonometti L."/>
            <person name="Westerberg I."/>
            <person name="Brannstrom I.O."/>
            <person name="Guillou S."/>
            <person name="Cros-Aarteil S."/>
            <person name="Calhoun S."/>
            <person name="Haridas S."/>
            <person name="Kuo A."/>
            <person name="Mondo S."/>
            <person name="Pangilinan J."/>
            <person name="Riley R."/>
            <person name="LaButti K."/>
            <person name="Andreopoulos B."/>
            <person name="Lipzen A."/>
            <person name="Chen C."/>
            <person name="Yanf M."/>
            <person name="Daum C."/>
            <person name="Ng V."/>
            <person name="Clum A."/>
            <person name="Steindorff A."/>
            <person name="Ohm R."/>
            <person name="Martin F."/>
            <person name="Silar P."/>
            <person name="Natvig D."/>
            <person name="Lalanne C."/>
            <person name="Gautier V."/>
            <person name="Ament-velasquez S.L."/>
            <person name="Kruys A."/>
            <person name="Hutchinson M.I."/>
            <person name="Powell A.J."/>
            <person name="Barry K."/>
            <person name="Miller A.N."/>
            <person name="Grigoriev I.V."/>
            <person name="Debuchy R."/>
            <person name="Gladieux P."/>
            <person name="Thoren M.H."/>
            <person name="Johannesson H."/>
        </authorList>
    </citation>
    <scope>NUCLEOTIDE SEQUENCE</scope>
    <source>
        <strain evidence="2">SMH3391-2</strain>
    </source>
</reference>
<dbReference type="Proteomes" id="UP001174934">
    <property type="component" value="Unassembled WGS sequence"/>
</dbReference>
<name>A0AA39XI61_9PEZI</name>
<sequence length="631" mass="69610">MSAYSYASLDQEYQIRLLKLEPGEAADPIQCSLVPISLLNAIDYESLSYCWGDPAATNTISCHDGRQYGTLGIAAHLHAALVGLRHKDKPRTLWIDAICINQHDMAEKAIQIGLMSRIYSQAMRVVVWLDEAGADISNLDRFIDKALELTPDSTFDNDVIKTTSETLLSSAMELEKEGKLSWRHINWTRLHNLLARHWFERKWVIQEVAFARDAVVMCGGLELSWPKIADLTFRVSQYQVIGSGSRTPTVSLAESQDRVDRIYNAMVMLMIKTFMGQATVLDCVLASKKFKCTSPHDHVYALLSLANAESAASIKVDYTSKIQDVFTDFAISCLISDRSLAVLSIPSSGACRPFHLIAAGDAASSDQPPLPDPLPGLPSWVPDLTALSAEALASYSILPRQFFAGGYTPPSVTVHPCRTRLTLHKSILIDTVGPLAPWLAGPEAVALSTDSKDDAPFDGMDETESSNLRKGMAWVQKCLSLAGIADLSAASVQEGRDFCRTLMCDLTGMRDRLKDDVVDAFRRQTELSLKVVERKIGASWSVYEDAGLAKYAAQFQSSLIQAGYRRFCVPRNAEEGDRVVVFSGAEVLHVIRERKDEKGVFELIGEAYVHGLMDEEVLKLEGVEKVDVVLV</sequence>
<evidence type="ECO:0000313" key="3">
    <source>
        <dbReference type="Proteomes" id="UP001174934"/>
    </source>
</evidence>
<comment type="caution">
    <text evidence="2">The sequence shown here is derived from an EMBL/GenBank/DDBJ whole genome shotgun (WGS) entry which is preliminary data.</text>
</comment>
<dbReference type="InterPro" id="IPR052895">
    <property type="entry name" value="HetReg/Transcr_Mod"/>
</dbReference>
<keyword evidence="3" id="KW-1185">Reference proteome</keyword>
<dbReference type="Pfam" id="PF06985">
    <property type="entry name" value="HET"/>
    <property type="match status" value="1"/>
</dbReference>
<dbReference type="EMBL" id="JAULSR010000001">
    <property type="protein sequence ID" value="KAK0634454.1"/>
    <property type="molecule type" value="Genomic_DNA"/>
</dbReference>